<dbReference type="Proteomes" id="UP000225608">
    <property type="component" value="Chromosome"/>
</dbReference>
<evidence type="ECO:0000313" key="3">
    <source>
        <dbReference type="Proteomes" id="UP000225608"/>
    </source>
</evidence>
<dbReference type="InterPro" id="IPR005079">
    <property type="entry name" value="Peptidase_C45_hydrolase"/>
</dbReference>
<dbReference type="Gene3D" id="3.60.60.10">
    <property type="entry name" value="Penicillin V Acylase, Chain A"/>
    <property type="match status" value="1"/>
</dbReference>
<dbReference type="Pfam" id="PF03417">
    <property type="entry name" value="AAT"/>
    <property type="match status" value="1"/>
</dbReference>
<sequence>MKPRNIAIACGVAGAAVGLAAATGIVYHKQIKSVASLKRLTDYADGYDLYAIDIAYDYDLDRVIAAGVRDDQAYIDAVVAQVLPGVPAHVQAPQFACSAFVAVDAEGRVRTGRNYDFKDDTSALLVRNHPRNGYASIGFAALNNLGANTPLDSVAGRAAALMGPFAQLDGVNEYGVSIAVLTLDSKPCDQDTQRPVINTSLAIRLVLDRAATTQEAVDLLSAYDMHAMAGRDYHFFINDAAGDARVVEWDPRDPNRACKATPVRQVTNFYACYGNEVLPNQKNGELGHGKERAIAIADVLDAHTGAQDEAVAWKALRAAAQKPNPEDITSNTQWSVVFDNTEPAAAITLRRHWGDVDAFAL</sequence>
<organism evidence="2 3">
    <name type="scientific">Collinsella aerofaciens</name>
    <dbReference type="NCBI Taxonomy" id="74426"/>
    <lineage>
        <taxon>Bacteria</taxon>
        <taxon>Bacillati</taxon>
        <taxon>Actinomycetota</taxon>
        <taxon>Coriobacteriia</taxon>
        <taxon>Coriobacteriales</taxon>
        <taxon>Coriobacteriaceae</taxon>
        <taxon>Collinsella</taxon>
    </lineage>
</organism>
<evidence type="ECO:0000259" key="1">
    <source>
        <dbReference type="Pfam" id="PF03417"/>
    </source>
</evidence>
<dbReference type="InterPro" id="IPR052193">
    <property type="entry name" value="Peptidase_C59"/>
</dbReference>
<reference evidence="2 3" key="1">
    <citation type="submission" date="2017-10" db="EMBL/GenBank/DDBJ databases">
        <title>Complete genome sequence of Collinsella aerofaciens isolated from the gut of a healthy adult Indian.</title>
        <authorList>
            <person name="Bag S."/>
            <person name="Ghosh T.S."/>
            <person name="Das B."/>
        </authorList>
    </citation>
    <scope>NUCLEOTIDE SEQUENCE [LARGE SCALE GENOMIC DNA]</scope>
    <source>
        <strain evidence="3">indica</strain>
    </source>
</reference>
<dbReference type="PANTHER" id="PTHR35527">
    <property type="entry name" value="CHOLOYLGLYCINE HYDROLASE"/>
    <property type="match status" value="1"/>
</dbReference>
<accession>A0A2D1TXM2</accession>
<dbReference type="KEGG" id="caer:CSV91_05910"/>
<name>A0A2D1TXM2_9ACTN</name>
<dbReference type="EMBL" id="CP024160">
    <property type="protein sequence ID" value="ATP54113.1"/>
    <property type="molecule type" value="Genomic_DNA"/>
</dbReference>
<dbReference type="PANTHER" id="PTHR35527:SF2">
    <property type="entry name" value="HYDROLASE"/>
    <property type="match status" value="1"/>
</dbReference>
<feature type="domain" description="Peptidase C45 hydrolase" evidence="1">
    <location>
        <begin position="111"/>
        <end position="348"/>
    </location>
</feature>
<gene>
    <name evidence="2" type="ORF">CSV91_05910</name>
</gene>
<dbReference type="AlphaFoldDB" id="A0A2D1TXM2"/>
<dbReference type="InterPro" id="IPR029055">
    <property type="entry name" value="Ntn_hydrolases_N"/>
</dbReference>
<protein>
    <submittedName>
        <fullName evidence="2">Penicillin acylase</fullName>
    </submittedName>
</protein>
<dbReference type="SUPFAM" id="SSF56235">
    <property type="entry name" value="N-terminal nucleophile aminohydrolases (Ntn hydrolases)"/>
    <property type="match status" value="1"/>
</dbReference>
<evidence type="ECO:0000313" key="2">
    <source>
        <dbReference type="EMBL" id="ATP54113.1"/>
    </source>
</evidence>
<proteinExistence type="predicted"/>
<dbReference type="RefSeq" id="WP_099432157.1">
    <property type="nucleotide sequence ID" value="NZ_CP024160.1"/>
</dbReference>